<evidence type="ECO:0000256" key="7">
    <source>
        <dbReference type="ARBA" id="ARBA00023237"/>
    </source>
</evidence>
<dbReference type="InterPro" id="IPR037066">
    <property type="entry name" value="Plug_dom_sf"/>
</dbReference>
<keyword evidence="3 8" id="KW-1134">Transmembrane beta strand</keyword>
<reference evidence="14 15" key="1">
    <citation type="submission" date="2019-06" db="EMBL/GenBank/DDBJ databases">
        <title>Genomic Encyclopedia of Type Strains, Phase IV (KMG-V): Genome sequencing to study the core and pangenomes of soil and plant-associated prokaryotes.</title>
        <authorList>
            <person name="Whitman W."/>
        </authorList>
    </citation>
    <scope>NUCLEOTIDE SEQUENCE [LARGE SCALE GENOMIC DNA]</scope>
    <source>
        <strain evidence="14 15">BR 11880</strain>
    </source>
</reference>
<keyword evidence="4 8" id="KW-0812">Transmembrane</keyword>
<keyword evidence="14" id="KW-0675">Receptor</keyword>
<protein>
    <submittedName>
        <fullName evidence="14">Iron complex outermembrane receptor protein</fullName>
    </submittedName>
</protein>
<accession>A0A560EM81</accession>
<comment type="subcellular location">
    <subcellularLocation>
        <location evidence="1 8">Cell outer membrane</location>
        <topology evidence="1 8">Multi-pass membrane protein</topology>
    </subcellularLocation>
</comment>
<dbReference type="InterPro" id="IPR000531">
    <property type="entry name" value="Beta-barrel_TonB"/>
</dbReference>
<dbReference type="PANTHER" id="PTHR47234">
    <property type="match status" value="1"/>
</dbReference>
<gene>
    <name evidence="14" type="ORF">FBZ89_1346</name>
</gene>
<dbReference type="InterPro" id="IPR012910">
    <property type="entry name" value="Plug_dom"/>
</dbReference>
<dbReference type="Proteomes" id="UP000319859">
    <property type="component" value="Unassembled WGS sequence"/>
</dbReference>
<evidence type="ECO:0000256" key="8">
    <source>
        <dbReference type="PROSITE-ProRule" id="PRU01360"/>
    </source>
</evidence>
<dbReference type="GO" id="GO:0009279">
    <property type="term" value="C:cell outer membrane"/>
    <property type="evidence" value="ECO:0007669"/>
    <property type="project" value="UniProtKB-SubCell"/>
</dbReference>
<organism evidence="14 15">
    <name type="scientific">Nitrospirillum amazonense</name>
    <dbReference type="NCBI Taxonomy" id="28077"/>
    <lineage>
        <taxon>Bacteria</taxon>
        <taxon>Pseudomonadati</taxon>
        <taxon>Pseudomonadota</taxon>
        <taxon>Alphaproteobacteria</taxon>
        <taxon>Rhodospirillales</taxon>
        <taxon>Azospirillaceae</taxon>
        <taxon>Nitrospirillum</taxon>
    </lineage>
</organism>
<evidence type="ECO:0000256" key="10">
    <source>
        <dbReference type="SAM" id="MobiDB-lite"/>
    </source>
</evidence>
<evidence type="ECO:0000313" key="14">
    <source>
        <dbReference type="EMBL" id="TWB10482.1"/>
    </source>
</evidence>
<feature type="region of interest" description="Disordered" evidence="10">
    <location>
        <begin position="243"/>
        <end position="275"/>
    </location>
</feature>
<evidence type="ECO:0000256" key="6">
    <source>
        <dbReference type="ARBA" id="ARBA00023136"/>
    </source>
</evidence>
<name>A0A560EM81_9PROT</name>
<dbReference type="SUPFAM" id="SSF56935">
    <property type="entry name" value="Porins"/>
    <property type="match status" value="1"/>
</dbReference>
<evidence type="ECO:0000259" key="13">
    <source>
        <dbReference type="Pfam" id="PF07715"/>
    </source>
</evidence>
<dbReference type="PANTHER" id="PTHR47234:SF3">
    <property type="entry name" value="SECRETIN_TONB SHORT N-TERMINAL DOMAIN-CONTAINING PROTEIN"/>
    <property type="match status" value="1"/>
</dbReference>
<evidence type="ECO:0000256" key="3">
    <source>
        <dbReference type="ARBA" id="ARBA00022452"/>
    </source>
</evidence>
<dbReference type="Pfam" id="PF00593">
    <property type="entry name" value="TonB_dep_Rec_b-barrel"/>
    <property type="match status" value="1"/>
</dbReference>
<evidence type="ECO:0000256" key="5">
    <source>
        <dbReference type="ARBA" id="ARBA00023077"/>
    </source>
</evidence>
<dbReference type="CDD" id="cd01347">
    <property type="entry name" value="ligand_gated_channel"/>
    <property type="match status" value="1"/>
</dbReference>
<dbReference type="InterPro" id="IPR039426">
    <property type="entry name" value="TonB-dep_rcpt-like"/>
</dbReference>
<evidence type="ECO:0000256" key="1">
    <source>
        <dbReference type="ARBA" id="ARBA00004571"/>
    </source>
</evidence>
<evidence type="ECO:0000256" key="4">
    <source>
        <dbReference type="ARBA" id="ARBA00022692"/>
    </source>
</evidence>
<evidence type="ECO:0000256" key="9">
    <source>
        <dbReference type="RuleBase" id="RU003357"/>
    </source>
</evidence>
<feature type="chain" id="PRO_5021827407" evidence="11">
    <location>
        <begin position="43"/>
        <end position="828"/>
    </location>
</feature>
<dbReference type="PROSITE" id="PS52016">
    <property type="entry name" value="TONB_DEPENDENT_REC_3"/>
    <property type="match status" value="1"/>
</dbReference>
<dbReference type="InterPro" id="IPR036942">
    <property type="entry name" value="Beta-barrel_TonB_sf"/>
</dbReference>
<keyword evidence="11" id="KW-0732">Signal</keyword>
<dbReference type="Gene3D" id="2.40.170.20">
    <property type="entry name" value="TonB-dependent receptor, beta-barrel domain"/>
    <property type="match status" value="1"/>
</dbReference>
<feature type="domain" description="TonB-dependent receptor plug" evidence="13">
    <location>
        <begin position="67"/>
        <end position="189"/>
    </location>
</feature>
<proteinExistence type="inferred from homology"/>
<dbReference type="AlphaFoldDB" id="A0A560EM81"/>
<keyword evidence="7 8" id="KW-0998">Cell outer membrane</keyword>
<keyword evidence="5 9" id="KW-0798">TonB box</keyword>
<sequence length="828" mass="89362">MGFCGSARWSAHEWRRARVFTALTLLAGTALASIPMSSGAWAATAPADADNLSEIVVTGTRRIDRSVADSPSPVDVFTPEDLERQAGSDTQDLIRTLVPSFNVGHFSSDDGSGIVRPPTLRGLPPDETLVLINGKRFHRSALVQIAGDAQTSGSQGADLNQIPAIAIKQLEVLRDGASAQYGSDAIAGVMNFTLKDAADGGSVIVQWGQDYAGDGATGHIQVNSGLPLGDRGFVNISAEYQKNDPTDRGVERSDVTDLKASGYNPGPKGYPTPNQRWGDNAVEAERLFINSGVDLTDNSKIYLFGNFGHSNEKESFYYRDPVSSWLGTTFPLTSGGNFSWASVYPGGYHPWFYGDILDSSITGGYKTTLKSGLIIDASASYGRDEVRYNLTNTVNPSLGPVSPTQFYVGTQTQEETDLNLDLTYPVHIDWLASPLTLAGGAEYRRETYTITPGDAASYTSGAYAAYVPVGSNGMPGFTPTDAGQFPRSNYAFYADAEADVIKDLSLGFALRYEDFSDFGDTTNWKVTGRYQLTDWLAVRSSVNTGFRAPTPGQENVSKVTTIFQNGNPVEQGTYPVGSAIARYYGAQALKPETSFNIAGGLVFDLPYKVNLTVDYYNIKVEDRIGITSTYSVTAADIVAQPALAAVGVGGQVNYFANGFDTRTQGVDIVANKTFDLDTAGELHATAAMNINHTVVTKYNPTVIGLGQVQDLQNESPHYRATLTGVWDIGKFSILGRASYFGAWEDNVSICGTTCLGQNFDPAWIFDAEVSYKVLDDLTASIGGQNVGDKYPAKIRPEFGTYGVGQQYSFSSPYGYDGGYYYVRLKYDF</sequence>
<evidence type="ECO:0000313" key="15">
    <source>
        <dbReference type="Proteomes" id="UP000319859"/>
    </source>
</evidence>
<comment type="caution">
    <text evidence="14">The sequence shown here is derived from an EMBL/GenBank/DDBJ whole genome shotgun (WGS) entry which is preliminary data.</text>
</comment>
<dbReference type="Pfam" id="PF07715">
    <property type="entry name" value="Plug"/>
    <property type="match status" value="1"/>
</dbReference>
<keyword evidence="6 8" id="KW-0472">Membrane</keyword>
<evidence type="ECO:0000256" key="2">
    <source>
        <dbReference type="ARBA" id="ARBA00022448"/>
    </source>
</evidence>
<evidence type="ECO:0000256" key="11">
    <source>
        <dbReference type="SAM" id="SignalP"/>
    </source>
</evidence>
<evidence type="ECO:0000259" key="12">
    <source>
        <dbReference type="Pfam" id="PF00593"/>
    </source>
</evidence>
<feature type="compositionally biased region" description="Basic and acidic residues" evidence="10">
    <location>
        <begin position="243"/>
        <end position="257"/>
    </location>
</feature>
<comment type="similarity">
    <text evidence="8 9">Belongs to the TonB-dependent receptor family.</text>
</comment>
<dbReference type="Gene3D" id="2.170.130.10">
    <property type="entry name" value="TonB-dependent receptor, plug domain"/>
    <property type="match status" value="1"/>
</dbReference>
<feature type="domain" description="TonB-dependent receptor-like beta-barrel" evidence="12">
    <location>
        <begin position="312"/>
        <end position="786"/>
    </location>
</feature>
<feature type="signal peptide" evidence="11">
    <location>
        <begin position="1"/>
        <end position="42"/>
    </location>
</feature>
<keyword evidence="2 8" id="KW-0813">Transport</keyword>
<dbReference type="EMBL" id="VITN01000034">
    <property type="protein sequence ID" value="TWB10482.1"/>
    <property type="molecule type" value="Genomic_DNA"/>
</dbReference>